<dbReference type="EMBL" id="ACCJ01000041">
    <property type="protein sequence ID" value="EEG56933.1"/>
    <property type="molecule type" value="Genomic_DNA"/>
</dbReference>
<dbReference type="PROSITE" id="PS51170">
    <property type="entry name" value="CW"/>
    <property type="match status" value="2"/>
</dbReference>
<accession>C0CVF7</accession>
<feature type="repeat" description="Cell wall-binding" evidence="2">
    <location>
        <begin position="296"/>
        <end position="315"/>
    </location>
</feature>
<dbReference type="Proteomes" id="UP000004756">
    <property type="component" value="Unassembled WGS sequence"/>
</dbReference>
<dbReference type="Pfam" id="PF01473">
    <property type="entry name" value="Choline_bind_1"/>
    <property type="match status" value="1"/>
</dbReference>
<dbReference type="InterPro" id="IPR018337">
    <property type="entry name" value="Cell_wall/Cho-bd_repeat"/>
</dbReference>
<sequence>MGVAPFKEVISMMKWKRMLGALMAAGLLVSAMPMEALAGTKYVTSISLKVHAELEAGDSVGDNDDIAYEKQDSGTYVYTTASRYHVVGAEWANDKDISIGDEPKMYVWLEIDDDDNENEYKFRSSYSSSNVSVSGGSYVTSSKSGSDLKVTIRVNPIKGTYDPPENAEWGSSRGRATWDAGDSSSGYYDVYLYRGSSTVKKVEDYKGTSYNFYPYMTKEGDYTFKVRTVPHSDSSYGKKSDWTESDDLYIDEDHVSDGSGQSRDDGVTSTGGTTDVGWRKDNDKWYFKYPDGTYAKNGWMKWNDKWYLFDSVGKMLTGWQQNGGNWYYLGENGDMKTGWVKSGNLWYYCNPNQGGPEGAMVKSCWLTINGKTYFMNESGAMVEGWYKVGEDFYYFQPGEGHKLVNTTVNGFVLDANGVWRH</sequence>
<protein>
    <submittedName>
        <fullName evidence="5">Cell wall-binding repeat protein</fullName>
    </submittedName>
</protein>
<name>C0CVF7_9FIRM</name>
<reference evidence="5 6" key="1">
    <citation type="submission" date="2009-02" db="EMBL/GenBank/DDBJ databases">
        <title>Draft genome sequence of Clostridium asparagiforme (DSM 15981).</title>
        <authorList>
            <person name="Sudarsanam P."/>
            <person name="Ley R."/>
            <person name="Guruge J."/>
            <person name="Turnbaugh P.J."/>
            <person name="Mahowald M."/>
            <person name="Liep D."/>
            <person name="Gordon J."/>
        </authorList>
    </citation>
    <scope>NUCLEOTIDE SEQUENCE [LARGE SCALE GENOMIC DNA]</scope>
    <source>
        <strain evidence="5 6">DSM 15981</strain>
    </source>
</reference>
<dbReference type="HOGENOM" id="CLU_048243_0_0_9"/>
<proteinExistence type="predicted"/>
<evidence type="ECO:0000313" key="5">
    <source>
        <dbReference type="EMBL" id="EEG56933.1"/>
    </source>
</evidence>
<feature type="chain" id="PRO_5039594789" evidence="4">
    <location>
        <begin position="39"/>
        <end position="421"/>
    </location>
</feature>
<feature type="signal peptide" evidence="4">
    <location>
        <begin position="1"/>
        <end position="38"/>
    </location>
</feature>
<feature type="repeat" description="Cell wall-binding" evidence="2">
    <location>
        <begin position="316"/>
        <end position="335"/>
    </location>
</feature>
<feature type="region of interest" description="Disordered" evidence="3">
    <location>
        <begin position="253"/>
        <end position="275"/>
    </location>
</feature>
<evidence type="ECO:0000256" key="3">
    <source>
        <dbReference type="SAM" id="MobiDB-lite"/>
    </source>
</evidence>
<feature type="compositionally biased region" description="Basic and acidic residues" evidence="3">
    <location>
        <begin position="253"/>
        <end position="266"/>
    </location>
</feature>
<dbReference type="Pfam" id="PF19127">
    <property type="entry name" value="Choline_bind_3"/>
    <property type="match status" value="2"/>
</dbReference>
<comment type="caution">
    <text evidence="5">The sequence shown here is derived from an EMBL/GenBank/DDBJ whole genome shotgun (WGS) entry which is preliminary data.</text>
</comment>
<keyword evidence="6" id="KW-1185">Reference proteome</keyword>
<organism evidence="5 6">
    <name type="scientific">[Clostridium] asparagiforme DSM 15981</name>
    <dbReference type="NCBI Taxonomy" id="518636"/>
    <lineage>
        <taxon>Bacteria</taxon>
        <taxon>Bacillati</taxon>
        <taxon>Bacillota</taxon>
        <taxon>Clostridia</taxon>
        <taxon>Lachnospirales</taxon>
        <taxon>Lachnospiraceae</taxon>
        <taxon>Enterocloster</taxon>
    </lineage>
</organism>
<dbReference type="Gene3D" id="2.10.270.10">
    <property type="entry name" value="Cholin Binding"/>
    <property type="match status" value="3"/>
</dbReference>
<dbReference type="AlphaFoldDB" id="C0CVF7"/>
<evidence type="ECO:0000256" key="1">
    <source>
        <dbReference type="ARBA" id="ARBA00022737"/>
    </source>
</evidence>
<gene>
    <name evidence="5" type="ORF">CLOSTASPAR_00960</name>
</gene>
<evidence type="ECO:0000256" key="4">
    <source>
        <dbReference type="SAM" id="SignalP"/>
    </source>
</evidence>
<dbReference type="SUPFAM" id="SSF69360">
    <property type="entry name" value="Cell wall binding repeat"/>
    <property type="match status" value="1"/>
</dbReference>
<evidence type="ECO:0000256" key="2">
    <source>
        <dbReference type="PROSITE-ProRule" id="PRU00591"/>
    </source>
</evidence>
<evidence type="ECO:0000313" key="6">
    <source>
        <dbReference type="Proteomes" id="UP000004756"/>
    </source>
</evidence>
<keyword evidence="1" id="KW-0677">Repeat</keyword>
<keyword evidence="4" id="KW-0732">Signal</keyword>